<sequence>MVLVEHTWNLRYLNFVVGLFHVRLIRLETNNAIRDVDVRSQAFLNFNEV</sequence>
<proteinExistence type="predicted"/>
<evidence type="ECO:0000313" key="2">
    <source>
        <dbReference type="Proteomes" id="UP000789570"/>
    </source>
</evidence>
<gene>
    <name evidence="1" type="ORF">FCALED_LOCUS5284</name>
</gene>
<dbReference type="AlphaFoldDB" id="A0A9N9FGX1"/>
<name>A0A9N9FGX1_9GLOM</name>
<accession>A0A9N9FGX1</accession>
<keyword evidence="2" id="KW-1185">Reference proteome</keyword>
<dbReference type="EMBL" id="CAJVPQ010001125">
    <property type="protein sequence ID" value="CAG8533379.1"/>
    <property type="molecule type" value="Genomic_DNA"/>
</dbReference>
<evidence type="ECO:0000313" key="1">
    <source>
        <dbReference type="EMBL" id="CAG8533379.1"/>
    </source>
</evidence>
<dbReference type="Proteomes" id="UP000789570">
    <property type="component" value="Unassembled WGS sequence"/>
</dbReference>
<organism evidence="1 2">
    <name type="scientific">Funneliformis caledonium</name>
    <dbReference type="NCBI Taxonomy" id="1117310"/>
    <lineage>
        <taxon>Eukaryota</taxon>
        <taxon>Fungi</taxon>
        <taxon>Fungi incertae sedis</taxon>
        <taxon>Mucoromycota</taxon>
        <taxon>Glomeromycotina</taxon>
        <taxon>Glomeromycetes</taxon>
        <taxon>Glomerales</taxon>
        <taxon>Glomeraceae</taxon>
        <taxon>Funneliformis</taxon>
    </lineage>
</organism>
<comment type="caution">
    <text evidence="1">The sequence shown here is derived from an EMBL/GenBank/DDBJ whole genome shotgun (WGS) entry which is preliminary data.</text>
</comment>
<reference evidence="1" key="1">
    <citation type="submission" date="2021-06" db="EMBL/GenBank/DDBJ databases">
        <authorList>
            <person name="Kallberg Y."/>
            <person name="Tangrot J."/>
            <person name="Rosling A."/>
        </authorList>
    </citation>
    <scope>NUCLEOTIDE SEQUENCE</scope>
    <source>
        <strain evidence="1">UK204</strain>
    </source>
</reference>
<protein>
    <submittedName>
        <fullName evidence="1">15624_t:CDS:1</fullName>
    </submittedName>
</protein>